<dbReference type="EMBL" id="APRE01000010">
    <property type="protein sequence ID" value="ENW76971.1"/>
    <property type="molecule type" value="Genomic_DNA"/>
</dbReference>
<name>N9LEK5_ACIBA</name>
<dbReference type="InterPro" id="IPR006059">
    <property type="entry name" value="SBP"/>
</dbReference>
<dbReference type="SUPFAM" id="SSF53850">
    <property type="entry name" value="Periplasmic binding protein-like II"/>
    <property type="match status" value="1"/>
</dbReference>
<protein>
    <recommendedName>
        <fullName evidence="4">Signal peptide prediction</fullName>
    </recommendedName>
</protein>
<evidence type="ECO:0000256" key="1">
    <source>
        <dbReference type="ARBA" id="ARBA00022729"/>
    </source>
</evidence>
<keyword evidence="1" id="KW-0732">Signal</keyword>
<organism evidence="2 3">
    <name type="scientific">Acinetobacter baumannii NIPH 80</name>
    <dbReference type="NCBI Taxonomy" id="1217629"/>
    <lineage>
        <taxon>Bacteria</taxon>
        <taxon>Pseudomonadati</taxon>
        <taxon>Pseudomonadota</taxon>
        <taxon>Gammaproteobacteria</taxon>
        <taxon>Moraxellales</taxon>
        <taxon>Moraxellaceae</taxon>
        <taxon>Acinetobacter</taxon>
        <taxon>Acinetobacter calcoaceticus/baumannii complex</taxon>
    </lineage>
</organism>
<dbReference type="PANTHER" id="PTHR30222:SF17">
    <property type="entry name" value="SPERMIDINE_PUTRESCINE-BINDING PERIPLASMIC PROTEIN"/>
    <property type="match status" value="1"/>
</dbReference>
<evidence type="ECO:0000313" key="3">
    <source>
        <dbReference type="Proteomes" id="UP000013021"/>
    </source>
</evidence>
<dbReference type="PANTHER" id="PTHR30222">
    <property type="entry name" value="SPERMIDINE/PUTRESCINE-BINDING PERIPLASMIC PROTEIN"/>
    <property type="match status" value="1"/>
</dbReference>
<gene>
    <name evidence="2" type="ORF">F913_00567</name>
</gene>
<accession>N9LEK5</accession>
<dbReference type="Proteomes" id="UP000013021">
    <property type="component" value="Unassembled WGS sequence"/>
</dbReference>
<dbReference type="HOGENOM" id="CLU_053523_0_0_6"/>
<sequence>MKKPILRILGTSVTLIEEIRKQAEIDLGIKIEYQIHDPETAQRIAVLSPDKYDLYDQWFHNIDFVWPVKSIQPIEISKIKRWNEINDLAKKGTLISDQALAKGGVPCDRLYIQEDGTLGSNETNLITMLPLTHNVDSFVYFPNLLPENLKSTDESWSWLLDENWKGSVAVQNDAAIGGLDLAMAVQSSGKLNFQNVGNLALHEIDALTEILKKLKQQNHFKDFWADDEHAYQLISNKEINIGSLWYPALIKLLKNKKDFRIAKPKEGYRAWFGGLALSRDLKSPLKEVAYDYLNWWLEGWAGSLMARQGLYISNPLQARKFLKASEWDYWYMGKPAAEVLYGVDNQPLIEQGSVREGGSYIERMGHIGVWNSVMDEHNYLVRKWNDLVS</sequence>
<dbReference type="AlphaFoldDB" id="N9LEK5"/>
<dbReference type="RefSeq" id="WP_005137517.1">
    <property type="nucleotide sequence ID" value="NZ_KB849943.1"/>
</dbReference>
<evidence type="ECO:0008006" key="4">
    <source>
        <dbReference type="Google" id="ProtNLM"/>
    </source>
</evidence>
<proteinExistence type="predicted"/>
<reference evidence="2 3" key="1">
    <citation type="submission" date="2013-02" db="EMBL/GenBank/DDBJ databases">
        <title>The Genome Sequence of Acinetobacter baumannii NIPH 80.</title>
        <authorList>
            <consortium name="The Broad Institute Genome Sequencing Platform"/>
            <consortium name="The Broad Institute Genome Sequencing Center for Infectious Disease"/>
            <person name="Cerqueira G."/>
            <person name="Feldgarden M."/>
            <person name="Courvalin P."/>
            <person name="Perichon B."/>
            <person name="Grillot-Courvalin C."/>
            <person name="Clermont D."/>
            <person name="Rocha E."/>
            <person name="Yoon E.-J."/>
            <person name="Nemec A."/>
            <person name="Walker B."/>
            <person name="Young S.K."/>
            <person name="Zeng Q."/>
            <person name="Gargeya S."/>
            <person name="Fitzgerald M."/>
            <person name="Haas B."/>
            <person name="Abouelleil A."/>
            <person name="Alvarado L."/>
            <person name="Arachchi H.M."/>
            <person name="Berlin A.M."/>
            <person name="Chapman S.B."/>
            <person name="Dewar J."/>
            <person name="Goldberg J."/>
            <person name="Griggs A."/>
            <person name="Gujja S."/>
            <person name="Hansen M."/>
            <person name="Howarth C."/>
            <person name="Imamovic A."/>
            <person name="Larimer J."/>
            <person name="McCowan C."/>
            <person name="Murphy C."/>
            <person name="Neiman D."/>
            <person name="Pearson M."/>
            <person name="Priest M."/>
            <person name="Roberts A."/>
            <person name="Saif S."/>
            <person name="Shea T."/>
            <person name="Sisk P."/>
            <person name="Sykes S."/>
            <person name="Wortman J."/>
            <person name="Nusbaum C."/>
            <person name="Birren B."/>
        </authorList>
    </citation>
    <scope>NUCLEOTIDE SEQUENCE [LARGE SCALE GENOMIC DNA]</scope>
    <source>
        <strain evidence="2 3">NIPH 80</strain>
    </source>
</reference>
<dbReference type="PATRIC" id="fig|1217629.3.peg.542"/>
<dbReference type="Gene3D" id="3.40.190.10">
    <property type="entry name" value="Periplasmic binding protein-like II"/>
    <property type="match status" value="1"/>
</dbReference>
<evidence type="ECO:0000313" key="2">
    <source>
        <dbReference type="EMBL" id="ENW76971.1"/>
    </source>
</evidence>
<comment type="caution">
    <text evidence="2">The sequence shown here is derived from an EMBL/GenBank/DDBJ whole genome shotgun (WGS) entry which is preliminary data.</text>
</comment>
<dbReference type="Pfam" id="PF13416">
    <property type="entry name" value="SBP_bac_8"/>
    <property type="match status" value="1"/>
</dbReference>